<accession>A0A0K6H141</accession>
<keyword evidence="1" id="KW-0732">Signal</keyword>
<dbReference type="Proteomes" id="UP000182598">
    <property type="component" value="Unassembled WGS sequence"/>
</dbReference>
<evidence type="ECO:0000313" key="3">
    <source>
        <dbReference type="Proteomes" id="UP000182598"/>
    </source>
</evidence>
<gene>
    <name evidence="2" type="ORF">Ga0061064_0913</name>
</gene>
<evidence type="ECO:0000256" key="1">
    <source>
        <dbReference type="SAM" id="SignalP"/>
    </source>
</evidence>
<organism evidence="2 3">
    <name type="scientific">Pseudidiomarina woesei</name>
    <dbReference type="NCBI Taxonomy" id="1381080"/>
    <lineage>
        <taxon>Bacteria</taxon>
        <taxon>Pseudomonadati</taxon>
        <taxon>Pseudomonadota</taxon>
        <taxon>Gammaproteobacteria</taxon>
        <taxon>Alteromonadales</taxon>
        <taxon>Idiomarinaceae</taxon>
        <taxon>Pseudidiomarina</taxon>
    </lineage>
</organism>
<sequence>MKAKFIVPWMIIGTCLTLFTAPTRAELPEYFTDASSKEYRDLLYHLRALLPPDTVPKDNPLAYSFFIMPYAPLDVRPTKFTNPEYRAKFANFNFGAIGAMYIDAPQYVKNLAAVVLCQNDACHREKAENVAAFIQVAEAELKRLANSEQLTLVQQSNDKLFRINNAFFAGPSVTVYEPSAIAGFVPSARMTQFERIEQAPSEIAQLPALSMPLRKLMGAHNIAAIERHNDGKLNIIVAGFADNQYGAVWKNSGITLPSTGDTNSAGFEYQKLLPISAKAFYYQTN</sequence>
<feature type="signal peptide" evidence="1">
    <location>
        <begin position="1"/>
        <end position="25"/>
    </location>
</feature>
<protein>
    <submittedName>
        <fullName evidence="2">Uncharacterized protein</fullName>
    </submittedName>
</protein>
<keyword evidence="3" id="KW-1185">Reference proteome</keyword>
<dbReference type="OrthoDB" id="6383141at2"/>
<dbReference type="RefSeq" id="WP_055438600.1">
    <property type="nucleotide sequence ID" value="NZ_CYHB01000002.1"/>
</dbReference>
<feature type="chain" id="PRO_5005503531" evidence="1">
    <location>
        <begin position="26"/>
        <end position="285"/>
    </location>
</feature>
<evidence type="ECO:0000313" key="2">
    <source>
        <dbReference type="EMBL" id="CUA84479.1"/>
    </source>
</evidence>
<reference evidence="3" key="1">
    <citation type="submission" date="2015-08" db="EMBL/GenBank/DDBJ databases">
        <authorList>
            <person name="Varghese N."/>
        </authorList>
    </citation>
    <scope>NUCLEOTIDE SEQUENCE [LARGE SCALE GENOMIC DNA]</scope>
    <source>
        <strain evidence="3">DSM 27808</strain>
    </source>
</reference>
<dbReference type="AlphaFoldDB" id="A0A0K6H141"/>
<proteinExistence type="predicted"/>
<dbReference type="EMBL" id="CYHB01000002">
    <property type="protein sequence ID" value="CUA84479.1"/>
    <property type="molecule type" value="Genomic_DNA"/>
</dbReference>
<name>A0A0K6H141_9GAMM</name>